<evidence type="ECO:0000256" key="1">
    <source>
        <dbReference type="SAM" id="MobiDB-lite"/>
    </source>
</evidence>
<feature type="compositionally biased region" description="Polar residues" evidence="1">
    <location>
        <begin position="100"/>
        <end position="118"/>
    </location>
</feature>
<accession>A0A182QDB3</accession>
<sequence>MGKSKFPGKPSRLVNKKRVSVLSPAGLTLSDEDNQENGGQQAATLGNASAAAIAATSFAGTSPASTGAAVAASSTASMRTTANEKVSFPAQRKEQHSKASKSSVATGVTVPASSQPLETANGRRHGCDKAPITKPGLYALSDY</sequence>
<dbReference type="EnsemblMetazoa" id="AFAF007877-RA">
    <property type="protein sequence ID" value="AFAF007877-PA"/>
    <property type="gene ID" value="AFAF007877"/>
</dbReference>
<keyword evidence="3" id="KW-1185">Reference proteome</keyword>
<name>A0A182QDB3_9DIPT</name>
<reference evidence="3" key="1">
    <citation type="submission" date="2014-01" db="EMBL/GenBank/DDBJ databases">
        <title>The Genome Sequence of Anopheles farauti FAR1 (V2).</title>
        <authorList>
            <consortium name="The Broad Institute Genomics Platform"/>
            <person name="Neafsey D.E."/>
            <person name="Besansky N."/>
            <person name="Howell P."/>
            <person name="Walton C."/>
            <person name="Young S.K."/>
            <person name="Zeng Q."/>
            <person name="Gargeya S."/>
            <person name="Fitzgerald M."/>
            <person name="Haas B."/>
            <person name="Abouelleil A."/>
            <person name="Allen A.W."/>
            <person name="Alvarado L."/>
            <person name="Arachchi H.M."/>
            <person name="Berlin A.M."/>
            <person name="Chapman S.B."/>
            <person name="Gainer-Dewar J."/>
            <person name="Goldberg J."/>
            <person name="Griggs A."/>
            <person name="Gujja S."/>
            <person name="Hansen M."/>
            <person name="Howarth C."/>
            <person name="Imamovic A."/>
            <person name="Ireland A."/>
            <person name="Larimer J."/>
            <person name="McCowan C."/>
            <person name="Murphy C."/>
            <person name="Pearson M."/>
            <person name="Poon T.W."/>
            <person name="Priest M."/>
            <person name="Roberts A."/>
            <person name="Saif S."/>
            <person name="Shea T."/>
            <person name="Sisk P."/>
            <person name="Sykes S."/>
            <person name="Wortman J."/>
            <person name="Nusbaum C."/>
            <person name="Birren B."/>
        </authorList>
    </citation>
    <scope>NUCLEOTIDE SEQUENCE [LARGE SCALE GENOMIC DNA]</scope>
    <source>
        <strain evidence="3">FAR1</strain>
    </source>
</reference>
<protein>
    <submittedName>
        <fullName evidence="2">Uncharacterized protein</fullName>
    </submittedName>
</protein>
<dbReference type="AlphaFoldDB" id="A0A182QDB3"/>
<dbReference type="VEuPathDB" id="VectorBase:AFAF007877"/>
<evidence type="ECO:0000313" key="2">
    <source>
        <dbReference type="EnsemblMetazoa" id="AFAF007877-PA"/>
    </source>
</evidence>
<dbReference type="Proteomes" id="UP000075886">
    <property type="component" value="Unassembled WGS sequence"/>
</dbReference>
<organism evidence="2 3">
    <name type="scientific">Anopheles farauti</name>
    <dbReference type="NCBI Taxonomy" id="69004"/>
    <lineage>
        <taxon>Eukaryota</taxon>
        <taxon>Metazoa</taxon>
        <taxon>Ecdysozoa</taxon>
        <taxon>Arthropoda</taxon>
        <taxon>Hexapoda</taxon>
        <taxon>Insecta</taxon>
        <taxon>Pterygota</taxon>
        <taxon>Neoptera</taxon>
        <taxon>Endopterygota</taxon>
        <taxon>Diptera</taxon>
        <taxon>Nematocera</taxon>
        <taxon>Culicoidea</taxon>
        <taxon>Culicidae</taxon>
        <taxon>Anophelinae</taxon>
        <taxon>Anopheles</taxon>
    </lineage>
</organism>
<dbReference type="EMBL" id="AXCN02001534">
    <property type="status" value="NOT_ANNOTATED_CDS"/>
    <property type="molecule type" value="Genomic_DNA"/>
</dbReference>
<evidence type="ECO:0000313" key="3">
    <source>
        <dbReference type="Proteomes" id="UP000075886"/>
    </source>
</evidence>
<reference evidence="2" key="2">
    <citation type="submission" date="2020-05" db="UniProtKB">
        <authorList>
            <consortium name="EnsemblMetazoa"/>
        </authorList>
    </citation>
    <scope>IDENTIFICATION</scope>
    <source>
        <strain evidence="2">FAR1</strain>
    </source>
</reference>
<dbReference type="STRING" id="69004.A0A182QDB3"/>
<proteinExistence type="predicted"/>
<feature type="region of interest" description="Disordered" evidence="1">
    <location>
        <begin position="73"/>
        <end position="131"/>
    </location>
</feature>